<accession>U1GW34</accession>
<dbReference type="Proteomes" id="UP000019373">
    <property type="component" value="Unassembled WGS sequence"/>
</dbReference>
<evidence type="ECO:0008006" key="4">
    <source>
        <dbReference type="Google" id="ProtNLM"/>
    </source>
</evidence>
<evidence type="ECO:0000256" key="1">
    <source>
        <dbReference type="SAM" id="MobiDB-lite"/>
    </source>
</evidence>
<dbReference type="OrthoDB" id="201656at2759"/>
<dbReference type="Gene3D" id="3.90.180.10">
    <property type="entry name" value="Medium-chain alcohol dehydrogenases, catalytic domain"/>
    <property type="match status" value="2"/>
</dbReference>
<dbReference type="GO" id="GO:0005739">
    <property type="term" value="C:mitochondrion"/>
    <property type="evidence" value="ECO:0007669"/>
    <property type="project" value="TreeGrafter"/>
</dbReference>
<dbReference type="EMBL" id="KE720721">
    <property type="protein sequence ID" value="ERF76673.1"/>
    <property type="molecule type" value="Genomic_DNA"/>
</dbReference>
<dbReference type="InterPro" id="IPR050700">
    <property type="entry name" value="YIM1/Zinc_Alcohol_DH_Fams"/>
</dbReference>
<dbReference type="HOGENOM" id="CLU_026673_3_3_1"/>
<name>U1GW34_ENDPU</name>
<feature type="compositionally biased region" description="Basic residues" evidence="1">
    <location>
        <begin position="65"/>
        <end position="78"/>
    </location>
</feature>
<dbReference type="PANTHER" id="PTHR11695:SF294">
    <property type="entry name" value="RETICULON-4-INTERACTING PROTEIN 1, MITOCHONDRIAL"/>
    <property type="match status" value="1"/>
</dbReference>
<dbReference type="PANTHER" id="PTHR11695">
    <property type="entry name" value="ALCOHOL DEHYDROGENASE RELATED"/>
    <property type="match status" value="1"/>
</dbReference>
<protein>
    <recommendedName>
        <fullName evidence="4">Enoyl reductase (ER) domain-containing protein</fullName>
    </recommendedName>
</protein>
<dbReference type="GeneID" id="19237266"/>
<reference evidence="3" key="1">
    <citation type="journal article" date="2014" name="BMC Genomics">
        <title>Genome characteristics reveal the impact of lichenization on lichen-forming fungus Endocarpon pusillum Hedwig (Verrucariales, Ascomycota).</title>
        <authorList>
            <person name="Wang Y.-Y."/>
            <person name="Liu B."/>
            <person name="Zhang X.-Y."/>
            <person name="Zhou Q.-M."/>
            <person name="Zhang T."/>
            <person name="Li H."/>
            <person name="Yu Y.-F."/>
            <person name="Zhang X.-L."/>
            <person name="Hao X.-Y."/>
            <person name="Wang M."/>
            <person name="Wang L."/>
            <person name="Wei J.-C."/>
        </authorList>
    </citation>
    <scope>NUCLEOTIDE SEQUENCE [LARGE SCALE GENOMIC DNA]</scope>
    <source>
        <strain evidence="3">Z07020 / HMAS-L-300199</strain>
    </source>
</reference>
<dbReference type="AlphaFoldDB" id="U1GW34"/>
<organism evidence="2 3">
    <name type="scientific">Endocarpon pusillum (strain Z07020 / HMAS-L-300199)</name>
    <name type="common">Lichen-forming fungus</name>
    <dbReference type="NCBI Taxonomy" id="1263415"/>
    <lineage>
        <taxon>Eukaryota</taxon>
        <taxon>Fungi</taxon>
        <taxon>Dikarya</taxon>
        <taxon>Ascomycota</taxon>
        <taxon>Pezizomycotina</taxon>
        <taxon>Eurotiomycetes</taxon>
        <taxon>Chaetothyriomycetidae</taxon>
        <taxon>Verrucariales</taxon>
        <taxon>Verrucariaceae</taxon>
        <taxon>Endocarpon</taxon>
    </lineage>
</organism>
<evidence type="ECO:0000313" key="2">
    <source>
        <dbReference type="EMBL" id="ERF76673.1"/>
    </source>
</evidence>
<evidence type="ECO:0000313" key="3">
    <source>
        <dbReference type="Proteomes" id="UP000019373"/>
    </source>
</evidence>
<feature type="region of interest" description="Disordered" evidence="1">
    <location>
        <begin position="65"/>
        <end position="92"/>
    </location>
</feature>
<dbReference type="Gene3D" id="3.40.50.720">
    <property type="entry name" value="NAD(P)-binding Rossmann-like Domain"/>
    <property type="match status" value="1"/>
</dbReference>
<proteinExistence type="predicted"/>
<keyword evidence="3" id="KW-1185">Reference proteome</keyword>
<dbReference type="eggNOG" id="KOG1198">
    <property type="taxonomic scope" value="Eukaryota"/>
</dbReference>
<gene>
    <name evidence="2" type="ORF">EPUS_02212</name>
</gene>
<sequence length="254" mass="28889">MASELPRTMKAWQFTSTSPTIEKNLKLNTSAPLPTHSTSLAADQILVQVLVAALNPVDYKLPRHAQHRLRRSRRRHRPQQQESLLDGPEARAAGLWAPRRPHEVWDSGRVHRRAASKDIVAELKKMPPFDLVVDNVGLPANLYWAAPSFLKPGAPYVQPGASGIDLAFAWEVLCKQVWPRWLGGGQRPWEFLQLVSKVEDYAQIGRWMQEGKVRAVLDEVFDMENKGPVRAFEKLRTGRTRGKIVVKIAERWEE</sequence>
<dbReference type="Pfam" id="PF13602">
    <property type="entry name" value="ADH_zinc_N_2"/>
    <property type="match status" value="1"/>
</dbReference>
<dbReference type="RefSeq" id="XP_007785885.1">
    <property type="nucleotide sequence ID" value="XM_007787695.1"/>
</dbReference>